<dbReference type="Proteomes" id="UP001307849">
    <property type="component" value="Unassembled WGS sequence"/>
</dbReference>
<feature type="compositionally biased region" description="Polar residues" evidence="1">
    <location>
        <begin position="75"/>
        <end position="84"/>
    </location>
</feature>
<keyword evidence="3" id="KW-1185">Reference proteome</keyword>
<feature type="compositionally biased region" description="Basic and acidic residues" evidence="1">
    <location>
        <begin position="30"/>
        <end position="53"/>
    </location>
</feature>
<dbReference type="AlphaFoldDB" id="A0AAN8N414"/>
<dbReference type="EMBL" id="JAVHJM010000012">
    <property type="protein sequence ID" value="KAK6500738.1"/>
    <property type="molecule type" value="Genomic_DNA"/>
</dbReference>
<reference evidence="2 3" key="1">
    <citation type="submission" date="2019-10" db="EMBL/GenBank/DDBJ databases">
        <authorList>
            <person name="Palmer J.M."/>
        </authorList>
    </citation>
    <scope>NUCLEOTIDE SEQUENCE [LARGE SCALE GENOMIC DNA]</scope>
    <source>
        <strain evidence="2 3">TWF506</strain>
    </source>
</reference>
<protein>
    <submittedName>
        <fullName evidence="2">Uncharacterized protein</fullName>
    </submittedName>
</protein>
<sequence>MQEDEGSENSITSTLSTVLEDPDGEEEAEREYGFTHGEEGGEGDGREEEHEVGESGQAEEVTGREEGGERRTGDARNNSNQYGEFNNRGGISLGGNFNWWAPRKN</sequence>
<evidence type="ECO:0000256" key="1">
    <source>
        <dbReference type="SAM" id="MobiDB-lite"/>
    </source>
</evidence>
<feature type="compositionally biased region" description="Basic and acidic residues" evidence="1">
    <location>
        <begin position="61"/>
        <end position="74"/>
    </location>
</feature>
<name>A0AAN8N414_9PEZI</name>
<comment type="caution">
    <text evidence="2">The sequence shown here is derived from an EMBL/GenBank/DDBJ whole genome shotgun (WGS) entry which is preliminary data.</text>
</comment>
<feature type="compositionally biased region" description="Acidic residues" evidence="1">
    <location>
        <begin position="20"/>
        <end position="29"/>
    </location>
</feature>
<evidence type="ECO:0000313" key="3">
    <source>
        <dbReference type="Proteomes" id="UP001307849"/>
    </source>
</evidence>
<accession>A0AAN8N414</accession>
<feature type="region of interest" description="Disordered" evidence="1">
    <location>
        <begin position="1"/>
        <end position="105"/>
    </location>
</feature>
<feature type="compositionally biased region" description="Polar residues" evidence="1">
    <location>
        <begin position="8"/>
        <end position="17"/>
    </location>
</feature>
<evidence type="ECO:0000313" key="2">
    <source>
        <dbReference type="EMBL" id="KAK6500738.1"/>
    </source>
</evidence>
<gene>
    <name evidence="2" type="ORF">TWF506_003502</name>
</gene>
<proteinExistence type="predicted"/>
<organism evidence="2 3">
    <name type="scientific">Arthrobotrys conoides</name>
    <dbReference type="NCBI Taxonomy" id="74498"/>
    <lineage>
        <taxon>Eukaryota</taxon>
        <taxon>Fungi</taxon>
        <taxon>Dikarya</taxon>
        <taxon>Ascomycota</taxon>
        <taxon>Pezizomycotina</taxon>
        <taxon>Orbiliomycetes</taxon>
        <taxon>Orbiliales</taxon>
        <taxon>Orbiliaceae</taxon>
        <taxon>Arthrobotrys</taxon>
    </lineage>
</organism>